<feature type="region of interest" description="Disordered" evidence="1">
    <location>
        <begin position="91"/>
        <end position="124"/>
    </location>
</feature>
<proteinExistence type="predicted"/>
<name>A0A9P0XJ44_PIEBR</name>
<accession>A0A9P0XJ44</accession>
<organism evidence="2 3">
    <name type="scientific">Pieris brassicae</name>
    <name type="common">White butterfly</name>
    <name type="synonym">Large white butterfly</name>
    <dbReference type="NCBI Taxonomy" id="7116"/>
    <lineage>
        <taxon>Eukaryota</taxon>
        <taxon>Metazoa</taxon>
        <taxon>Ecdysozoa</taxon>
        <taxon>Arthropoda</taxon>
        <taxon>Hexapoda</taxon>
        <taxon>Insecta</taxon>
        <taxon>Pterygota</taxon>
        <taxon>Neoptera</taxon>
        <taxon>Endopterygota</taxon>
        <taxon>Lepidoptera</taxon>
        <taxon>Glossata</taxon>
        <taxon>Ditrysia</taxon>
        <taxon>Papilionoidea</taxon>
        <taxon>Pieridae</taxon>
        <taxon>Pierinae</taxon>
        <taxon>Pieris</taxon>
    </lineage>
</organism>
<dbReference type="Proteomes" id="UP001152562">
    <property type="component" value="Unassembled WGS sequence"/>
</dbReference>
<comment type="caution">
    <text evidence="2">The sequence shown here is derived from an EMBL/GenBank/DDBJ whole genome shotgun (WGS) entry which is preliminary data.</text>
</comment>
<keyword evidence="3" id="KW-1185">Reference proteome</keyword>
<sequence>MTGCVKCEASSDLNALVSTVTSLMHQLQLINKIQLPKLNNDVAYLKVITERIVSQNEKILTKFDERRSKEIKFRCRNLDLSPQRQSGKLCIEGPIESTGEQSKTKGERSVGRRTRRRSRRGKTYPLRNMFIVMLNRSLHTRSKKRKN</sequence>
<protein>
    <submittedName>
        <fullName evidence="2">Uncharacterized protein</fullName>
    </submittedName>
</protein>
<dbReference type="AlphaFoldDB" id="A0A9P0XJ44"/>
<dbReference type="EMBL" id="CALOZG010000087">
    <property type="protein sequence ID" value="CAH4038395.1"/>
    <property type="molecule type" value="Genomic_DNA"/>
</dbReference>
<feature type="compositionally biased region" description="Basic residues" evidence="1">
    <location>
        <begin position="111"/>
        <end position="122"/>
    </location>
</feature>
<gene>
    <name evidence="2" type="ORF">PIBRA_LOCUS13958</name>
</gene>
<evidence type="ECO:0000256" key="1">
    <source>
        <dbReference type="SAM" id="MobiDB-lite"/>
    </source>
</evidence>
<reference evidence="2" key="1">
    <citation type="submission" date="2022-05" db="EMBL/GenBank/DDBJ databases">
        <authorList>
            <person name="Okamura Y."/>
        </authorList>
    </citation>
    <scope>NUCLEOTIDE SEQUENCE</scope>
</reference>
<evidence type="ECO:0000313" key="2">
    <source>
        <dbReference type="EMBL" id="CAH4038395.1"/>
    </source>
</evidence>
<evidence type="ECO:0000313" key="3">
    <source>
        <dbReference type="Proteomes" id="UP001152562"/>
    </source>
</evidence>